<evidence type="ECO:0000313" key="2">
    <source>
        <dbReference type="EMBL" id="GAH70066.1"/>
    </source>
</evidence>
<dbReference type="InterPro" id="IPR055170">
    <property type="entry name" value="GFO_IDH_MocA-like_dom"/>
</dbReference>
<protein>
    <recommendedName>
        <fullName evidence="1">GFO/IDH/MocA-like oxidoreductase domain-containing protein</fullName>
    </recommendedName>
</protein>
<dbReference type="Gene3D" id="3.30.360.10">
    <property type="entry name" value="Dihydrodipicolinate Reductase, domain 2"/>
    <property type="match status" value="1"/>
</dbReference>
<feature type="domain" description="GFO/IDH/MocA-like oxidoreductase" evidence="1">
    <location>
        <begin position="5"/>
        <end position="102"/>
    </location>
</feature>
<dbReference type="SUPFAM" id="SSF55347">
    <property type="entry name" value="Glyceraldehyde-3-phosphate dehydrogenase-like, C-terminal domain"/>
    <property type="match status" value="1"/>
</dbReference>
<accession>X1HIW4</accession>
<dbReference type="Pfam" id="PF22725">
    <property type="entry name" value="GFO_IDH_MocA_C3"/>
    <property type="match status" value="1"/>
</dbReference>
<sequence>RSEPNSEEPGWYAEMAKAGGGGFVDHAVHQLDALRWFLNDEVEQVLGYTSNLVYKEIEVEDYGIATFKFNKGTVATVESTWTVVPPDAPCDRVEIQGTKGSITIDEISHRTTLYDRKGEISYHFPFEDSDIFRKMLENFVTAIRSDRPPLASAWDGRAATELVLAVYQSAKEGRRITLPAR</sequence>
<comment type="caution">
    <text evidence="2">The sequence shown here is derived from an EMBL/GenBank/DDBJ whole genome shotgun (WGS) entry which is preliminary data.</text>
</comment>
<evidence type="ECO:0000259" key="1">
    <source>
        <dbReference type="Pfam" id="PF22725"/>
    </source>
</evidence>
<dbReference type="EMBL" id="BARU01025749">
    <property type="protein sequence ID" value="GAH70066.1"/>
    <property type="molecule type" value="Genomic_DNA"/>
</dbReference>
<feature type="non-terminal residue" evidence="2">
    <location>
        <position position="1"/>
    </location>
</feature>
<proteinExistence type="predicted"/>
<reference evidence="2" key="1">
    <citation type="journal article" date="2014" name="Front. Microbiol.">
        <title>High frequency of phylogenetically diverse reductive dehalogenase-homologous genes in deep subseafloor sedimentary metagenomes.</title>
        <authorList>
            <person name="Kawai M."/>
            <person name="Futagami T."/>
            <person name="Toyoda A."/>
            <person name="Takaki Y."/>
            <person name="Nishi S."/>
            <person name="Hori S."/>
            <person name="Arai W."/>
            <person name="Tsubouchi T."/>
            <person name="Morono Y."/>
            <person name="Uchiyama I."/>
            <person name="Ito T."/>
            <person name="Fujiyama A."/>
            <person name="Inagaki F."/>
            <person name="Takami H."/>
        </authorList>
    </citation>
    <scope>NUCLEOTIDE SEQUENCE</scope>
    <source>
        <strain evidence="2">Expedition CK06-06</strain>
    </source>
</reference>
<organism evidence="2">
    <name type="scientific">marine sediment metagenome</name>
    <dbReference type="NCBI Taxonomy" id="412755"/>
    <lineage>
        <taxon>unclassified sequences</taxon>
        <taxon>metagenomes</taxon>
        <taxon>ecological metagenomes</taxon>
    </lineage>
</organism>
<dbReference type="PANTHER" id="PTHR43249">
    <property type="entry name" value="UDP-N-ACETYL-2-AMINO-2-DEOXY-D-GLUCURONATE OXIDASE"/>
    <property type="match status" value="1"/>
</dbReference>
<dbReference type="InterPro" id="IPR052515">
    <property type="entry name" value="Gfo/Idh/MocA_Oxidoreductase"/>
</dbReference>
<name>X1HIW4_9ZZZZ</name>
<dbReference type="AlphaFoldDB" id="X1HIW4"/>
<gene>
    <name evidence="2" type="ORF">S03H2_41447</name>
</gene>
<dbReference type="PANTHER" id="PTHR43249:SF1">
    <property type="entry name" value="D-GLUCOSIDE 3-DEHYDROGENASE"/>
    <property type="match status" value="1"/>
</dbReference>